<dbReference type="RefSeq" id="WP_099112624.1">
    <property type="nucleotide sequence ID" value="NZ_CAWNQI010000001.1"/>
</dbReference>
<dbReference type="Pfam" id="PF13707">
    <property type="entry name" value="RloB"/>
    <property type="match status" value="1"/>
</dbReference>
<evidence type="ECO:0000313" key="2">
    <source>
        <dbReference type="Proteomes" id="UP000221980"/>
    </source>
</evidence>
<dbReference type="EMBL" id="NITZ01000001">
    <property type="protein sequence ID" value="PHM50783.1"/>
    <property type="molecule type" value="Genomic_DNA"/>
</dbReference>
<accession>A0A2D0JWQ2</accession>
<keyword evidence="2" id="KW-1185">Reference proteome</keyword>
<dbReference type="AlphaFoldDB" id="A0A2D0JWQ2"/>
<dbReference type="InterPro" id="IPR025591">
    <property type="entry name" value="RloB"/>
</dbReference>
<proteinExistence type="predicted"/>
<protein>
    <submittedName>
        <fullName evidence="1">Uncharacterized protein</fullName>
    </submittedName>
</protein>
<sequence length="224" mass="26321">MNIYILVEGKQTERKVYPAWLEHLAPSIRRIESLSQLKDNNYYLISGQGYPHMLDNMLKNSLLDINQYKKFDAFWVVLDSDFCDLEERKKFILDRIKETSIDIGACSVEIIFQNPCIETWALGNKSMISHNQLHAEFSDYFYHFNVKDNDPELMRKPDDFSFSDSAYHGDYLKAMLSVRGIRYTKKNPQGVIEKYYLDELIERAQDGNGHLKSFFHFYQLASSL</sequence>
<comment type="caution">
    <text evidence="1">The sequence shown here is derived from an EMBL/GenBank/DDBJ whole genome shotgun (WGS) entry which is preliminary data.</text>
</comment>
<reference evidence="1 2" key="1">
    <citation type="journal article" date="2017" name="Nat. Microbiol.">
        <title>Natural product diversity associated with the nematode symbionts Photorhabdus and Xenorhabdus.</title>
        <authorList>
            <person name="Tobias N.J."/>
            <person name="Wolff H."/>
            <person name="Djahanschiri B."/>
            <person name="Grundmann F."/>
            <person name="Kronenwerth M."/>
            <person name="Shi Y.M."/>
            <person name="Simonyi S."/>
            <person name="Grun P."/>
            <person name="Shapiro-Ilan D."/>
            <person name="Pidot S.J."/>
            <person name="Stinear T.P."/>
            <person name="Ebersberger I."/>
            <person name="Bode H.B."/>
        </authorList>
    </citation>
    <scope>NUCLEOTIDE SEQUENCE [LARGE SCALE GENOMIC DNA]</scope>
    <source>
        <strain evidence="1 2">DSM 17902</strain>
    </source>
</reference>
<dbReference type="Proteomes" id="UP000221980">
    <property type="component" value="Unassembled WGS sequence"/>
</dbReference>
<gene>
    <name evidence="1" type="ORF">Xmir_00187</name>
</gene>
<name>A0A2D0JWQ2_9GAMM</name>
<evidence type="ECO:0000313" key="1">
    <source>
        <dbReference type="EMBL" id="PHM50783.1"/>
    </source>
</evidence>
<organism evidence="1 2">
    <name type="scientific">Xenorhabdus miraniensis</name>
    <dbReference type="NCBI Taxonomy" id="351674"/>
    <lineage>
        <taxon>Bacteria</taxon>
        <taxon>Pseudomonadati</taxon>
        <taxon>Pseudomonadota</taxon>
        <taxon>Gammaproteobacteria</taxon>
        <taxon>Enterobacterales</taxon>
        <taxon>Morganellaceae</taxon>
        <taxon>Xenorhabdus</taxon>
    </lineage>
</organism>
<dbReference type="OrthoDB" id="7060211at2"/>